<dbReference type="InterPro" id="IPR014825">
    <property type="entry name" value="DNA_alkylation"/>
</dbReference>
<accession>A0A1Y1BTQ0</accession>
<dbReference type="AlphaFoldDB" id="A0A1Y1BTQ0"/>
<protein>
    <submittedName>
        <fullName evidence="1">DNA alkylation repair protein</fullName>
    </submittedName>
</protein>
<dbReference type="Proteomes" id="UP000218432">
    <property type="component" value="Chromosome 3"/>
</dbReference>
<dbReference type="SUPFAM" id="SSF48371">
    <property type="entry name" value="ARM repeat"/>
    <property type="match status" value="1"/>
</dbReference>
<sequence length="371" mass="41179">MATTTNQAPVPLKESLGERQFHTLSDVLHSIEPAFDRAAFLAMALDGLDGLTLMERVRRASVAIDTAARSLPGGYDAVLALLQEAAPRLGRGFVSLIAPDYVGQYGRHTFDRSMDALKFFTPFGSSEFAVREFLRIDTARALAVMETWSHDADDAVRRLASEGSRPRLPWSFRLREIEADPALAARILDNLRADSSAYVRRSVANHLNDVAKMHPAWVLDRAERWGGDEPHTRWIVRHALRTLVKQCDARALAILGAESAPRLEVGPFGVTPAQVVLGESITLACELHSTAEAAQRLVVDYRIGYVKQNGDASPKVFKLKGLTLEPGQRITLRHSRAIRDFTTRRHYAGRHEVELIVNGRVVARSFFELAV</sequence>
<dbReference type="InterPro" id="IPR016024">
    <property type="entry name" value="ARM-type_fold"/>
</dbReference>
<name>A0A1Y1BTQ0_9BURK</name>
<proteinExistence type="predicted"/>
<evidence type="ECO:0000313" key="2">
    <source>
        <dbReference type="Proteomes" id="UP000218432"/>
    </source>
</evidence>
<gene>
    <name evidence="1" type="ORF">BSFP_062230</name>
</gene>
<dbReference type="EMBL" id="AP018113">
    <property type="protein sequence ID" value="BAX63350.1"/>
    <property type="molecule type" value="Genomic_DNA"/>
</dbReference>
<dbReference type="Gene3D" id="1.25.40.290">
    <property type="entry name" value="ARM repeat domains"/>
    <property type="match status" value="1"/>
</dbReference>
<dbReference type="Pfam" id="PF08713">
    <property type="entry name" value="DNA_alkylation"/>
    <property type="match status" value="1"/>
</dbReference>
<organism evidence="1 2">
    <name type="scientific">Burkholderia stabilis</name>
    <dbReference type="NCBI Taxonomy" id="95485"/>
    <lineage>
        <taxon>Bacteria</taxon>
        <taxon>Pseudomonadati</taxon>
        <taxon>Pseudomonadota</taxon>
        <taxon>Betaproteobacteria</taxon>
        <taxon>Burkholderiales</taxon>
        <taxon>Burkholderiaceae</taxon>
        <taxon>Burkholderia</taxon>
        <taxon>Burkholderia cepacia complex</taxon>
    </lineage>
</organism>
<evidence type="ECO:0000313" key="1">
    <source>
        <dbReference type="EMBL" id="BAX63350.1"/>
    </source>
</evidence>
<reference evidence="1 2" key="1">
    <citation type="journal article" date="2017" name="Genome Announc.">
        <title>Complete Genome Sequence of Burkholderia stabilis FERMP-21014.</title>
        <authorList>
            <person name="Konishi K."/>
            <person name="Kumagai T."/>
            <person name="Sakasegawa S."/>
            <person name="Tamura T."/>
        </authorList>
    </citation>
    <scope>NUCLEOTIDE SEQUENCE [LARGE SCALE GENOMIC DNA]</scope>
    <source>
        <strain evidence="1 2">FERMP-21014</strain>
    </source>
</reference>